<keyword evidence="10 12" id="KW-1208">Phospholipid metabolism</keyword>
<comment type="pathway">
    <text evidence="12">Phospholipid metabolism; phosphatidylethanolamine biosynthesis; phosphatidylethanolamine from CDP-diacylglycerol: step 2/2.</text>
</comment>
<dbReference type="PANTHER" id="PTHR10067:SF6">
    <property type="entry name" value="PHOSPHATIDYLSERINE DECARBOXYLASE PROENZYME, MITOCHONDRIAL"/>
    <property type="match status" value="1"/>
</dbReference>
<evidence type="ECO:0000256" key="3">
    <source>
        <dbReference type="ARBA" id="ARBA00022516"/>
    </source>
</evidence>
<dbReference type="InterPro" id="IPR033178">
    <property type="entry name" value="PSD_type1_pro"/>
</dbReference>
<feature type="site" description="Cleavage (non-hydrolytic); by autocatalysis" evidence="12">
    <location>
        <begin position="254"/>
        <end position="255"/>
    </location>
</feature>
<dbReference type="InterPro" id="IPR033177">
    <property type="entry name" value="PSD-B"/>
</dbReference>
<keyword evidence="5 12" id="KW-0443">Lipid metabolism</keyword>
<evidence type="ECO:0000256" key="7">
    <source>
        <dbReference type="ARBA" id="ARBA00023145"/>
    </source>
</evidence>
<comment type="pathway">
    <text evidence="1">Lipid metabolism.</text>
</comment>
<comment type="similarity">
    <text evidence="12">Belongs to the phosphatidylserine decarboxylase family. PSD-B subfamily. Prokaryotic type I sub-subfamily.</text>
</comment>
<evidence type="ECO:0000256" key="6">
    <source>
        <dbReference type="ARBA" id="ARBA00023136"/>
    </source>
</evidence>
<dbReference type="PANTHER" id="PTHR10067">
    <property type="entry name" value="PHOSPHATIDYLSERINE DECARBOXYLASE"/>
    <property type="match status" value="1"/>
</dbReference>
<keyword evidence="8 12" id="KW-0594">Phospholipid biosynthesis</keyword>
<dbReference type="AlphaFoldDB" id="A0A451DA62"/>
<evidence type="ECO:0000256" key="4">
    <source>
        <dbReference type="ARBA" id="ARBA00022793"/>
    </source>
</evidence>
<evidence type="ECO:0000256" key="2">
    <source>
        <dbReference type="ARBA" id="ARBA00022475"/>
    </source>
</evidence>
<evidence type="ECO:0000256" key="5">
    <source>
        <dbReference type="ARBA" id="ARBA00023098"/>
    </source>
</evidence>
<evidence type="ECO:0000256" key="12">
    <source>
        <dbReference type="HAMAP-Rule" id="MF_00662"/>
    </source>
</evidence>
<gene>
    <name evidence="12 13" type="primary">psd</name>
    <name evidence="13" type="ORF">ERCIKOCA2762_438</name>
</gene>
<keyword evidence="2 12" id="KW-1003">Cell membrane</keyword>
<feature type="active site" description="Schiff-base intermediate with substrate; via pyruvic acid; for decarboxylase activity" evidence="12">
    <location>
        <position position="255"/>
    </location>
</feature>
<accession>A0A451DA62</accession>
<reference evidence="13 14" key="1">
    <citation type="submission" date="2019-02" db="EMBL/GenBank/DDBJ databases">
        <authorList>
            <person name="Manzano-Marin A."/>
            <person name="Manzano-Marin A."/>
        </authorList>
    </citation>
    <scope>NUCLEOTIDE SEQUENCE [LARGE SCALE GENOMIC DNA]</scope>
    <source>
        <strain evidence="13 14">ErCikochiana</strain>
    </source>
</reference>
<evidence type="ECO:0000313" key="14">
    <source>
        <dbReference type="Proteomes" id="UP000294368"/>
    </source>
</evidence>
<dbReference type="GO" id="GO:0005886">
    <property type="term" value="C:plasma membrane"/>
    <property type="evidence" value="ECO:0007669"/>
    <property type="project" value="UniProtKB-SubCell"/>
</dbReference>
<feature type="active site" description="Charge relay system; for autoendoproteolytic cleavage activity" evidence="12">
    <location>
        <position position="147"/>
    </location>
</feature>
<keyword evidence="7 12" id="KW-0865">Zymogen</keyword>
<keyword evidence="4 12" id="KW-0210">Decarboxylase</keyword>
<feature type="modified residue" description="Pyruvic acid (Ser); by autocatalysis" evidence="12">
    <location>
        <position position="255"/>
    </location>
</feature>
<comment type="PTM">
    <text evidence="12">Is synthesized initially as an inactive proenzyme. Formation of the active enzyme involves a self-maturation process in which the active site pyruvoyl group is generated from an internal serine residue via an autocatalytic post-translational modification. Two non-identical subunits are generated from the proenzyme in this reaction, and the pyruvate is formed at the N-terminus of the alpha chain, which is derived from the carboxyl end of the proenzyme. The autoendoproteolytic cleavage occurs by a canonical serine protease mechanism, in which the side chain hydroxyl group of the serine supplies its oxygen atom to form the C-terminus of the beta chain, while the remainder of the serine residue undergoes an oxidative deamination to produce ammonia and the pyruvoyl prosthetic group on the alpha chain. During this reaction, the Ser that is part of the protease active site of the proenzyme becomes the pyruvoyl prosthetic group, which constitutes an essential element of the active site of the mature decarboxylase.</text>
</comment>
<keyword evidence="6 12" id="KW-0472">Membrane</keyword>
<evidence type="ECO:0000313" key="13">
    <source>
        <dbReference type="EMBL" id="VFP83202.1"/>
    </source>
</evidence>
<comment type="subcellular location">
    <subcellularLocation>
        <location evidence="12">Cell membrane</location>
        <topology evidence="12">Peripheral membrane protein</topology>
    </subcellularLocation>
</comment>
<dbReference type="Pfam" id="PF02666">
    <property type="entry name" value="PS_Dcarbxylase"/>
    <property type="match status" value="1"/>
</dbReference>
<evidence type="ECO:0000256" key="11">
    <source>
        <dbReference type="ARBA" id="ARBA00023317"/>
    </source>
</evidence>
<dbReference type="Proteomes" id="UP000294368">
    <property type="component" value="Chromosome"/>
</dbReference>
<dbReference type="GO" id="GO:0006646">
    <property type="term" value="P:phosphatidylethanolamine biosynthetic process"/>
    <property type="evidence" value="ECO:0007669"/>
    <property type="project" value="UniProtKB-UniRule"/>
</dbReference>
<protein>
    <recommendedName>
        <fullName evidence="12">Phosphatidylserine decarboxylase proenzyme</fullName>
        <ecNumber evidence="12">4.1.1.65</ecNumber>
    </recommendedName>
    <component>
        <recommendedName>
            <fullName evidence="12">Phosphatidylserine decarboxylase alpha chain</fullName>
        </recommendedName>
    </component>
    <component>
        <recommendedName>
            <fullName evidence="12">Phosphatidylserine decarboxylase beta chain</fullName>
        </recommendedName>
    </component>
</protein>
<organism evidence="13 14">
    <name type="scientific">Candidatus Erwinia haradaeae</name>
    <dbReference type="NCBI Taxonomy" id="1922217"/>
    <lineage>
        <taxon>Bacteria</taxon>
        <taxon>Pseudomonadati</taxon>
        <taxon>Pseudomonadota</taxon>
        <taxon>Gammaproteobacteria</taxon>
        <taxon>Enterobacterales</taxon>
        <taxon>Erwiniaceae</taxon>
        <taxon>Erwinia</taxon>
    </lineage>
</organism>
<dbReference type="EMBL" id="LR217715">
    <property type="protein sequence ID" value="VFP83202.1"/>
    <property type="molecule type" value="Genomic_DNA"/>
</dbReference>
<proteinExistence type="inferred from homology"/>
<keyword evidence="11 12" id="KW-0670">Pyruvate</keyword>
<dbReference type="RefSeq" id="WP_157988566.1">
    <property type="nucleotide sequence ID" value="NZ_LR217715.1"/>
</dbReference>
<evidence type="ECO:0000256" key="9">
    <source>
        <dbReference type="ARBA" id="ARBA00023239"/>
    </source>
</evidence>
<dbReference type="GO" id="GO:0004609">
    <property type="term" value="F:phosphatidylserine decarboxylase activity"/>
    <property type="evidence" value="ECO:0007669"/>
    <property type="project" value="UniProtKB-UniRule"/>
</dbReference>
<dbReference type="UniPathway" id="UPA00558">
    <property type="reaction ID" value="UER00616"/>
</dbReference>
<comment type="subunit">
    <text evidence="12">Heterodimer of a large membrane-associated beta subunit and a small pyruvoyl-containing alpha subunit.</text>
</comment>
<evidence type="ECO:0000256" key="8">
    <source>
        <dbReference type="ARBA" id="ARBA00023209"/>
    </source>
</evidence>
<dbReference type="EC" id="4.1.1.65" evidence="12"/>
<dbReference type="HAMAP" id="MF_00662">
    <property type="entry name" value="PS_decarb_PSD_B_type1"/>
    <property type="match status" value="1"/>
</dbReference>
<feature type="active site" description="Charge relay system; for autoendoproteolytic cleavage activity" evidence="12">
    <location>
        <position position="255"/>
    </location>
</feature>
<sequence length="298" mass="33610" precursor="true">MFEFIQRAVNHILPKKALTELVGWAAERRLGWLTKAVIDAFVWYYKVDMQEFQQTDTASYNTFNEFFVRPLRDDLYPVKSNSNLLICPASGIISELGLIQGDQIVQAKAHSYSLLSLLAGNYTMTELFKDGMFVTIYLSPKDYHRVHMPCNGILREMIYVPGDLYALNFLMRASMPNLFARNERLICRFDTPFGPMVQILVGATIVGSIETVWSGTVTPPRQGIIKCWNWPVNHTESDIITLRKGDEMGRFKLGSTVITLFSSGKIILDSSLLAGSQVRLGAPFATRDENRNSASAYT</sequence>
<dbReference type="InterPro" id="IPR003817">
    <property type="entry name" value="PS_Dcarbxylase"/>
</dbReference>
<dbReference type="OrthoDB" id="9802030at2"/>
<keyword evidence="3 12" id="KW-0444">Lipid biosynthesis</keyword>
<comment type="catalytic activity">
    <reaction evidence="12">
        <text>a 1,2-diacyl-sn-glycero-3-phospho-L-serine + H(+) = a 1,2-diacyl-sn-glycero-3-phosphoethanolamine + CO2</text>
        <dbReference type="Rhea" id="RHEA:20828"/>
        <dbReference type="ChEBI" id="CHEBI:15378"/>
        <dbReference type="ChEBI" id="CHEBI:16526"/>
        <dbReference type="ChEBI" id="CHEBI:57262"/>
        <dbReference type="ChEBI" id="CHEBI:64612"/>
        <dbReference type="EC" id="4.1.1.65"/>
    </reaction>
</comment>
<dbReference type="NCBIfam" id="TIGR00163">
    <property type="entry name" value="PS_decarb"/>
    <property type="match status" value="1"/>
</dbReference>
<comment type="cofactor">
    <cofactor evidence="12">
        <name>pyruvate</name>
        <dbReference type="ChEBI" id="CHEBI:15361"/>
    </cofactor>
    <text evidence="12">Binds 1 pyruvoyl group covalently per subunit.</text>
</comment>
<name>A0A451DA62_9GAMM</name>
<evidence type="ECO:0000256" key="10">
    <source>
        <dbReference type="ARBA" id="ARBA00023264"/>
    </source>
</evidence>
<keyword evidence="9 12" id="KW-0456">Lyase</keyword>
<feature type="chain" id="PRO_5023548595" description="Phosphatidylserine decarboxylase beta chain" evidence="12">
    <location>
        <begin position="1"/>
        <end position="254"/>
    </location>
</feature>
<comment type="caution">
    <text evidence="12">Lacks conserved residue(s) required for the propagation of feature annotation.</text>
</comment>
<comment type="function">
    <text evidence="12">Catalyzes the formation of phosphatidylethanolamine (PtdEtn) from phosphatidylserine (PtdSer).</text>
</comment>
<feature type="chain" id="PRO_5023548594" description="Phosphatidylserine decarboxylase alpha chain" evidence="12">
    <location>
        <begin position="255"/>
        <end position="298"/>
    </location>
</feature>
<evidence type="ECO:0000256" key="1">
    <source>
        <dbReference type="ARBA" id="ARBA00005189"/>
    </source>
</evidence>